<dbReference type="SUPFAM" id="SSF56104">
    <property type="entry name" value="SAICAR synthase-like"/>
    <property type="match status" value="1"/>
</dbReference>
<dbReference type="InterPro" id="IPR027483">
    <property type="entry name" value="PInositol-4-P-4/5-kinase_C_sf"/>
</dbReference>
<organism evidence="5">
    <name type="scientific">Cladocopium goreaui</name>
    <dbReference type="NCBI Taxonomy" id="2562237"/>
    <lineage>
        <taxon>Eukaryota</taxon>
        <taxon>Sar</taxon>
        <taxon>Alveolata</taxon>
        <taxon>Dinophyceae</taxon>
        <taxon>Suessiales</taxon>
        <taxon>Symbiodiniaceae</taxon>
        <taxon>Cladocopium</taxon>
    </lineage>
</organism>
<dbReference type="SMART" id="SM00330">
    <property type="entry name" value="PIPKc"/>
    <property type="match status" value="1"/>
</dbReference>
<proteinExistence type="predicted"/>
<dbReference type="Proteomes" id="UP001152797">
    <property type="component" value="Unassembled WGS sequence"/>
</dbReference>
<dbReference type="Pfam" id="PF01504">
    <property type="entry name" value="PIP5K"/>
    <property type="match status" value="1"/>
</dbReference>
<dbReference type="AlphaFoldDB" id="A0A9P1GJA1"/>
<keyword evidence="1" id="KW-0808">Transferase</keyword>
<dbReference type="InterPro" id="IPR002498">
    <property type="entry name" value="PInositol-4-P-4/5-kinase_core"/>
</dbReference>
<dbReference type="InterPro" id="IPR023610">
    <property type="entry name" value="PInositol-4/5-P-5/4-kinase"/>
</dbReference>
<evidence type="ECO:0000313" key="5">
    <source>
        <dbReference type="EMBL" id="CAI4012359.1"/>
    </source>
</evidence>
<dbReference type="GO" id="GO:0016308">
    <property type="term" value="F:1-phosphatidylinositol-4-phosphate 5-kinase activity"/>
    <property type="evidence" value="ECO:0007669"/>
    <property type="project" value="TreeGrafter"/>
</dbReference>
<dbReference type="PANTHER" id="PTHR23086">
    <property type="entry name" value="PHOSPHATIDYLINOSITOL-4-PHOSPHATE 5-KINASE"/>
    <property type="match status" value="1"/>
</dbReference>
<dbReference type="PROSITE" id="PS51455">
    <property type="entry name" value="PIPK"/>
    <property type="match status" value="1"/>
</dbReference>
<reference evidence="5" key="1">
    <citation type="submission" date="2022-10" db="EMBL/GenBank/DDBJ databases">
        <authorList>
            <person name="Chen Y."/>
            <person name="Dougan E. K."/>
            <person name="Chan C."/>
            <person name="Rhodes N."/>
            <person name="Thang M."/>
        </authorList>
    </citation>
    <scope>NUCLEOTIDE SEQUENCE</scope>
</reference>
<keyword evidence="1" id="KW-0067">ATP-binding</keyword>
<accession>A0A9P1GJA1</accession>
<dbReference type="GO" id="GO:0005524">
    <property type="term" value="F:ATP binding"/>
    <property type="evidence" value="ECO:0007669"/>
    <property type="project" value="UniProtKB-UniRule"/>
</dbReference>
<dbReference type="Gene3D" id="3.30.810.10">
    <property type="entry name" value="2-Layer Sandwich"/>
    <property type="match status" value="1"/>
</dbReference>
<dbReference type="Gene3D" id="3.30.800.10">
    <property type="entry name" value="Phosphatidylinositol Phosphate Kinase II Beta"/>
    <property type="match status" value="1"/>
</dbReference>
<evidence type="ECO:0000313" key="8">
    <source>
        <dbReference type="Proteomes" id="UP001152797"/>
    </source>
</evidence>
<keyword evidence="1" id="KW-0547">Nucleotide-binding</keyword>
<gene>
    <name evidence="4" type="ORF">C1SCF055_LOCUS1282</name>
    <name evidence="5" type="ORF">C1SCF055_LOCUS37426</name>
</gene>
<evidence type="ECO:0000256" key="1">
    <source>
        <dbReference type="PROSITE-ProRule" id="PRU00781"/>
    </source>
</evidence>
<keyword evidence="1" id="KW-0418">Kinase</keyword>
<keyword evidence="2" id="KW-0732">Signal</keyword>
<dbReference type="EMBL" id="CAMXCT020000029">
    <property type="protein sequence ID" value="CAL1126097.1"/>
    <property type="molecule type" value="Genomic_DNA"/>
</dbReference>
<evidence type="ECO:0000259" key="3">
    <source>
        <dbReference type="PROSITE" id="PS51455"/>
    </source>
</evidence>
<evidence type="ECO:0000313" key="6">
    <source>
        <dbReference type="EMBL" id="CAL1126097.1"/>
    </source>
</evidence>
<keyword evidence="8" id="KW-1185">Reference proteome</keyword>
<comment type="caution">
    <text evidence="5">The sequence shown here is derived from an EMBL/GenBank/DDBJ whole genome shotgun (WGS) entry which is preliminary data.</text>
</comment>
<dbReference type="CDD" id="cd00139">
    <property type="entry name" value="PIPKc"/>
    <property type="match status" value="1"/>
</dbReference>
<reference evidence="6" key="2">
    <citation type="submission" date="2024-04" db="EMBL/GenBank/DDBJ databases">
        <authorList>
            <person name="Chen Y."/>
            <person name="Shah S."/>
            <person name="Dougan E. K."/>
            <person name="Thang M."/>
            <person name="Chan C."/>
        </authorList>
    </citation>
    <scope>NUCLEOTIDE SEQUENCE [LARGE SCALE GENOMIC DNA]</scope>
</reference>
<dbReference type="EMBL" id="CAMXCT030005434">
    <property type="protein sequence ID" value="CAL4799671.1"/>
    <property type="molecule type" value="Genomic_DNA"/>
</dbReference>
<dbReference type="GO" id="GO:0046854">
    <property type="term" value="P:phosphatidylinositol phosphate biosynthetic process"/>
    <property type="evidence" value="ECO:0007669"/>
    <property type="project" value="TreeGrafter"/>
</dbReference>
<feature type="domain" description="PIPK" evidence="3">
    <location>
        <begin position="1"/>
        <end position="380"/>
    </location>
</feature>
<protein>
    <submittedName>
        <fullName evidence="7">PIPK domain-containing protein</fullName>
    </submittedName>
</protein>
<evidence type="ECO:0000256" key="2">
    <source>
        <dbReference type="SAM" id="SignalP"/>
    </source>
</evidence>
<dbReference type="EMBL" id="CAMXCT020005434">
    <property type="protein sequence ID" value="CAL1165734.1"/>
    <property type="molecule type" value="Genomic_DNA"/>
</dbReference>
<sequence length="416" mass="45862">MLCLAIAALLTQSAVAIRKNAEGEDLGLPPSHGPWYGDLGGTSQLQTHQWHGANGMGAQRLALCEGLGAAMQGMKGHILHCEAQLSKIRKAFEVPDADEILKSNSIDLAEAEESAGKSGAQMIFSKDKKYIIKTMAERDLKALESVINLYVSHIVGHSSTSEMMRLYAIIEDPQGGFWTIGNNWLPVSFPIVWDLKGSRVGRESPKHSRSKKDKDWLKESKALAVPADQRTSILQALESDSELLARSKLIDYSLIVGQLKYDLQACDGPNQPRCVAPVCHPQGGCGETAYALGANFDDIKKFYCSKGSVKEPEPGHTCVGGITSGLQIYFQCFGIIDLLKPFDLKSRLEYTSKGGFARQVSVQPSGAYARRFRDFMQRHVFPKKLAETTAPLIFSPELCRGWGRRPLPWQFFDREG</sequence>
<evidence type="ECO:0000313" key="4">
    <source>
        <dbReference type="EMBL" id="CAI3972722.1"/>
    </source>
</evidence>
<dbReference type="GO" id="GO:0005886">
    <property type="term" value="C:plasma membrane"/>
    <property type="evidence" value="ECO:0007669"/>
    <property type="project" value="TreeGrafter"/>
</dbReference>
<feature type="signal peptide" evidence="2">
    <location>
        <begin position="1"/>
        <end position="16"/>
    </location>
</feature>
<name>A0A9P1GJA1_9DINO</name>
<dbReference type="InterPro" id="IPR027484">
    <property type="entry name" value="PInositol-4-P-5-kinase_N"/>
</dbReference>
<dbReference type="PANTHER" id="PTHR23086:SF8">
    <property type="entry name" value="PHOSPHATIDYLINOSITOL 5-PHOSPHATE 4-KINASE, ISOFORM A"/>
    <property type="match status" value="1"/>
</dbReference>
<dbReference type="OrthoDB" id="20783at2759"/>
<evidence type="ECO:0000313" key="7">
    <source>
        <dbReference type="EMBL" id="CAL4760034.1"/>
    </source>
</evidence>
<feature type="chain" id="PRO_5043272856" evidence="2">
    <location>
        <begin position="17"/>
        <end position="416"/>
    </location>
</feature>
<dbReference type="EMBL" id="CAMXCT010000029">
    <property type="protein sequence ID" value="CAI3972722.1"/>
    <property type="molecule type" value="Genomic_DNA"/>
</dbReference>
<dbReference type="EMBL" id="CAMXCT030000029">
    <property type="protein sequence ID" value="CAL4760034.1"/>
    <property type="molecule type" value="Genomic_DNA"/>
</dbReference>
<dbReference type="EMBL" id="CAMXCT010005434">
    <property type="protein sequence ID" value="CAI4012359.1"/>
    <property type="molecule type" value="Genomic_DNA"/>
</dbReference>